<organism evidence="2 3">
    <name type="scientific">Candidatus Magasanikbacteria bacterium RIFCSPHIGHO2_02_FULL_50_9b</name>
    <dbReference type="NCBI Taxonomy" id="1798682"/>
    <lineage>
        <taxon>Bacteria</taxon>
        <taxon>Candidatus Magasanikiibacteriota</taxon>
    </lineage>
</organism>
<accession>A0A1F6M8L4</accession>
<keyword evidence="1" id="KW-0472">Membrane</keyword>
<evidence type="ECO:0000313" key="2">
    <source>
        <dbReference type="EMBL" id="OGH67992.1"/>
    </source>
</evidence>
<keyword evidence="1" id="KW-0812">Transmembrane</keyword>
<dbReference type="STRING" id="1798682.A3C15_00865"/>
<sequence>MHPMADVILARDPALFLHILLGVALIPLSIVILLYLMKKVSWLKPLAIATAAVSWLQILPAGILYLNFYPATKTLIKAGSWVWAHDIIMETKEHWGLLLPVITTVAAALVVTNQPDKSRKWWILLIILTIAIGIMGRIVKIGAGMQA</sequence>
<keyword evidence="1" id="KW-1133">Transmembrane helix</keyword>
<dbReference type="Proteomes" id="UP000176532">
    <property type="component" value="Unassembled WGS sequence"/>
</dbReference>
<feature type="transmembrane region" description="Helical" evidence="1">
    <location>
        <begin position="48"/>
        <end position="68"/>
    </location>
</feature>
<evidence type="ECO:0008006" key="4">
    <source>
        <dbReference type="Google" id="ProtNLM"/>
    </source>
</evidence>
<evidence type="ECO:0000256" key="1">
    <source>
        <dbReference type="SAM" id="Phobius"/>
    </source>
</evidence>
<protein>
    <recommendedName>
        <fullName evidence="4">DUF2269 domain-containing protein</fullName>
    </recommendedName>
</protein>
<feature type="transmembrane region" description="Helical" evidence="1">
    <location>
        <begin position="15"/>
        <end position="36"/>
    </location>
</feature>
<feature type="transmembrane region" description="Helical" evidence="1">
    <location>
        <begin position="95"/>
        <end position="112"/>
    </location>
</feature>
<name>A0A1F6M8L4_9BACT</name>
<proteinExistence type="predicted"/>
<dbReference type="AlphaFoldDB" id="A0A1F6M8L4"/>
<reference evidence="2 3" key="1">
    <citation type="journal article" date="2016" name="Nat. Commun.">
        <title>Thousands of microbial genomes shed light on interconnected biogeochemical processes in an aquifer system.</title>
        <authorList>
            <person name="Anantharaman K."/>
            <person name="Brown C.T."/>
            <person name="Hug L.A."/>
            <person name="Sharon I."/>
            <person name="Castelle C.J."/>
            <person name="Probst A.J."/>
            <person name="Thomas B.C."/>
            <person name="Singh A."/>
            <person name="Wilkins M.J."/>
            <person name="Karaoz U."/>
            <person name="Brodie E.L."/>
            <person name="Williams K.H."/>
            <person name="Hubbard S.S."/>
            <person name="Banfield J.F."/>
        </authorList>
    </citation>
    <scope>NUCLEOTIDE SEQUENCE [LARGE SCALE GENOMIC DNA]</scope>
</reference>
<evidence type="ECO:0000313" key="3">
    <source>
        <dbReference type="Proteomes" id="UP000176532"/>
    </source>
</evidence>
<comment type="caution">
    <text evidence="2">The sequence shown here is derived from an EMBL/GenBank/DDBJ whole genome shotgun (WGS) entry which is preliminary data.</text>
</comment>
<dbReference type="EMBL" id="MFQD01000022">
    <property type="protein sequence ID" value="OGH67992.1"/>
    <property type="molecule type" value="Genomic_DNA"/>
</dbReference>
<gene>
    <name evidence="2" type="ORF">A3C15_00865</name>
</gene>
<feature type="transmembrane region" description="Helical" evidence="1">
    <location>
        <begin position="121"/>
        <end position="139"/>
    </location>
</feature>